<dbReference type="AlphaFoldDB" id="A0A9N7MQM2"/>
<keyword evidence="2" id="KW-1185">Reference proteome</keyword>
<evidence type="ECO:0000313" key="1">
    <source>
        <dbReference type="EMBL" id="CAA0812732.1"/>
    </source>
</evidence>
<evidence type="ECO:0000313" key="2">
    <source>
        <dbReference type="Proteomes" id="UP001153555"/>
    </source>
</evidence>
<organism evidence="1 2">
    <name type="scientific">Striga hermonthica</name>
    <name type="common">Purple witchweed</name>
    <name type="synonym">Buchnera hermonthica</name>
    <dbReference type="NCBI Taxonomy" id="68872"/>
    <lineage>
        <taxon>Eukaryota</taxon>
        <taxon>Viridiplantae</taxon>
        <taxon>Streptophyta</taxon>
        <taxon>Embryophyta</taxon>
        <taxon>Tracheophyta</taxon>
        <taxon>Spermatophyta</taxon>
        <taxon>Magnoliopsida</taxon>
        <taxon>eudicotyledons</taxon>
        <taxon>Gunneridae</taxon>
        <taxon>Pentapetalae</taxon>
        <taxon>asterids</taxon>
        <taxon>lamiids</taxon>
        <taxon>Lamiales</taxon>
        <taxon>Orobanchaceae</taxon>
        <taxon>Buchnereae</taxon>
        <taxon>Striga</taxon>
    </lineage>
</organism>
<name>A0A9N7MQM2_STRHE</name>
<dbReference type="OrthoDB" id="1304134at2759"/>
<gene>
    <name evidence="1" type="ORF">SHERM_13291</name>
</gene>
<dbReference type="EMBL" id="CACSLK010011299">
    <property type="protein sequence ID" value="CAA0812732.1"/>
    <property type="molecule type" value="Genomic_DNA"/>
</dbReference>
<reference evidence="1" key="1">
    <citation type="submission" date="2019-12" db="EMBL/GenBank/DDBJ databases">
        <authorList>
            <person name="Scholes J."/>
        </authorList>
    </citation>
    <scope>NUCLEOTIDE SEQUENCE</scope>
</reference>
<dbReference type="Proteomes" id="UP001153555">
    <property type="component" value="Unassembled WGS sequence"/>
</dbReference>
<proteinExistence type="predicted"/>
<comment type="caution">
    <text evidence="1">The sequence shown here is derived from an EMBL/GenBank/DDBJ whole genome shotgun (WGS) entry which is preliminary data.</text>
</comment>
<feature type="non-terminal residue" evidence="1">
    <location>
        <position position="1"/>
    </location>
</feature>
<accession>A0A9N7MQM2</accession>
<protein>
    <recommendedName>
        <fullName evidence="3">Transposase</fullName>
    </recommendedName>
</protein>
<evidence type="ECO:0008006" key="3">
    <source>
        <dbReference type="Google" id="ProtNLM"/>
    </source>
</evidence>
<sequence length="152" mass="17585">VFPEAAHCLCTYHMTHNLRKHFRIHTAEVKEAFVAAARAYTVEEYNKHMSDIEKLNPRVTPFLEGIGIHKWARVHCPNNRFFTMTSNAAETINSAIRDVRDLPITTLLESLRALQQKWNVANRDEAKSTFTTLTKKAHRMLEENYKFASILS</sequence>
<feature type="non-terminal residue" evidence="1">
    <location>
        <position position="152"/>
    </location>
</feature>
<dbReference type="PANTHER" id="PTHR31973:SF113">
    <property type="entry name" value="PROTEIN FAR1-RELATED SEQUENCE 5-LIKE"/>
    <property type="match status" value="1"/>
</dbReference>
<dbReference type="PANTHER" id="PTHR31973">
    <property type="entry name" value="POLYPROTEIN, PUTATIVE-RELATED"/>
    <property type="match status" value="1"/>
</dbReference>